<dbReference type="Proteomes" id="UP000272010">
    <property type="component" value="Chromosome"/>
</dbReference>
<dbReference type="AlphaFoldDB" id="A0A386UJH8"/>
<evidence type="ECO:0000313" key="1">
    <source>
        <dbReference type="EMBL" id="AYF00833.1"/>
    </source>
</evidence>
<gene>
    <name evidence="1" type="ORF">PY32053_01177</name>
</gene>
<dbReference type="EMBL" id="CP031078">
    <property type="protein sequence ID" value="AYF00833.1"/>
    <property type="molecule type" value="Genomic_DNA"/>
</dbReference>
<evidence type="ECO:0000313" key="2">
    <source>
        <dbReference type="Proteomes" id="UP000272010"/>
    </source>
</evidence>
<proteinExistence type="predicted"/>
<sequence>MIRRSRASARRFRDKPRGIPISYAGYAGFLVRPAASAR</sequence>
<organism evidence="1 2">
    <name type="scientific">Paracoccus yeei</name>
    <dbReference type="NCBI Taxonomy" id="147645"/>
    <lineage>
        <taxon>Bacteria</taxon>
        <taxon>Pseudomonadati</taxon>
        <taxon>Pseudomonadota</taxon>
        <taxon>Alphaproteobacteria</taxon>
        <taxon>Rhodobacterales</taxon>
        <taxon>Paracoccaceae</taxon>
        <taxon>Paracoccus</taxon>
    </lineage>
</organism>
<reference evidence="2" key="1">
    <citation type="submission" date="2018-07" db="EMBL/GenBank/DDBJ databases">
        <title>Genome Structure of the Opportunistic Pathogen Paracoccus yeei (Alphaproteobacteria) and Identification of Putative Virulence Factors.</title>
        <authorList>
            <person name="Lasek R."/>
            <person name="Szuplewska M."/>
            <person name="Mitura M."/>
            <person name="Decewicz P."/>
            <person name="Chmielowska C."/>
            <person name="Pawlot A."/>
            <person name="Sentkowska D."/>
            <person name="Czarnecki J."/>
            <person name="Bartosik D."/>
        </authorList>
    </citation>
    <scope>NUCLEOTIDE SEQUENCE [LARGE SCALE GENOMIC DNA]</scope>
    <source>
        <strain evidence="2">CCUG 32053</strain>
    </source>
</reference>
<accession>A0A386UJH8</accession>
<name>A0A386UJH8_9RHOB</name>
<protein>
    <submittedName>
        <fullName evidence="1">Uncharacterized protein</fullName>
    </submittedName>
</protein>